<organism evidence="1 2">
    <name type="scientific">Marasmius crinis-equi</name>
    <dbReference type="NCBI Taxonomy" id="585013"/>
    <lineage>
        <taxon>Eukaryota</taxon>
        <taxon>Fungi</taxon>
        <taxon>Dikarya</taxon>
        <taxon>Basidiomycota</taxon>
        <taxon>Agaricomycotina</taxon>
        <taxon>Agaricomycetes</taxon>
        <taxon>Agaricomycetidae</taxon>
        <taxon>Agaricales</taxon>
        <taxon>Marasmiineae</taxon>
        <taxon>Marasmiaceae</taxon>
        <taxon>Marasmius</taxon>
    </lineage>
</organism>
<protein>
    <submittedName>
        <fullName evidence="1">Uncharacterized protein</fullName>
    </submittedName>
</protein>
<dbReference type="EMBL" id="JBAHYK010005247">
    <property type="protein sequence ID" value="KAL0562554.1"/>
    <property type="molecule type" value="Genomic_DNA"/>
</dbReference>
<dbReference type="Proteomes" id="UP001465976">
    <property type="component" value="Unassembled WGS sequence"/>
</dbReference>
<evidence type="ECO:0000313" key="2">
    <source>
        <dbReference type="Proteomes" id="UP001465976"/>
    </source>
</evidence>
<evidence type="ECO:0000313" key="1">
    <source>
        <dbReference type="EMBL" id="KAL0562554.1"/>
    </source>
</evidence>
<sequence>GLLGEYMEAGRTDLLLAIDGVAFGLGKPPLVVVVPRGDGDKGDNGVVFEFKLALEPVVGVDRRRLLDVDNRDDMEGIALNDGRFGSFVVLLEPPTVDIVKR</sequence>
<reference evidence="1 2" key="1">
    <citation type="submission" date="2024-02" db="EMBL/GenBank/DDBJ databases">
        <title>A draft genome for the cacao thread blight pathogen Marasmius crinis-equi.</title>
        <authorList>
            <person name="Cohen S.P."/>
            <person name="Baruah I.K."/>
            <person name="Amoako-Attah I."/>
            <person name="Bukari Y."/>
            <person name="Meinhardt L.W."/>
            <person name="Bailey B.A."/>
        </authorList>
    </citation>
    <scope>NUCLEOTIDE SEQUENCE [LARGE SCALE GENOMIC DNA]</scope>
    <source>
        <strain evidence="1 2">GH-76</strain>
    </source>
</reference>
<accession>A0ABR3EI52</accession>
<feature type="non-terminal residue" evidence="1">
    <location>
        <position position="1"/>
    </location>
</feature>
<comment type="caution">
    <text evidence="1">The sequence shown here is derived from an EMBL/GenBank/DDBJ whole genome shotgun (WGS) entry which is preliminary data.</text>
</comment>
<name>A0ABR3EI52_9AGAR</name>
<keyword evidence="2" id="KW-1185">Reference proteome</keyword>
<gene>
    <name evidence="1" type="ORF">V5O48_019532</name>
</gene>
<proteinExistence type="predicted"/>